<reference evidence="3 4" key="1">
    <citation type="submission" date="2020-01" db="EMBL/GenBank/DDBJ databases">
        <authorList>
            <person name="Gupta K D."/>
        </authorList>
    </citation>
    <scope>NUCLEOTIDE SEQUENCE [LARGE SCALE GENOMIC DNA]</scope>
</reference>
<feature type="region of interest" description="Disordered" evidence="1">
    <location>
        <begin position="1"/>
        <end position="113"/>
    </location>
</feature>
<evidence type="ECO:0000313" key="4">
    <source>
        <dbReference type="Proteomes" id="UP000467700"/>
    </source>
</evidence>
<evidence type="ECO:0000256" key="1">
    <source>
        <dbReference type="SAM" id="MobiDB-lite"/>
    </source>
</evidence>
<keyword evidence="2" id="KW-0812">Transmembrane</keyword>
<dbReference type="AlphaFoldDB" id="A0A8S0W8S7"/>
<name>A0A8S0W8S7_CYCAE</name>
<feature type="compositionally biased region" description="Pro residues" evidence="1">
    <location>
        <begin position="102"/>
        <end position="112"/>
    </location>
</feature>
<keyword evidence="4" id="KW-1185">Reference proteome</keyword>
<sequence>MTQLEDSTTRSTTSATHATTNGYAESWEKVGRATSPGRFGDDDGDWEDEEIIHDTHRDNPSPARPASSTGNHASSRATPRRRRRPIQTRNGSRVQAAQAQAPIPPPPAPQPAIQPLRVKQEQELQPPLIATEDVINGAVQGTLFTARYSLDVFSKAVNWLKIPLAFLLALWLLAIIFTYVSVQLGSVFRPLCILPGISRSAMCQPWVVPPPTGRRAQRADYPALIDAQSKTFEQLMDESVGGSALSLEIKNAEMATKDLVSLVRISNMKAKDTLARSLEEFVLDAKKTGRGLQKLTAKVGGAVDNIMASNDHALHTIESARANPPSRWGELIPWGPKRRTTDEIVTETFEDAMNVLSNNMQRLIVEAERSYQNLLDLEEKLATLHELLSREDQTISKEKEDLLAQLWTILGGNQRKVRNFDSHLALLKELSVYRKQALAHVTAALMTLRSMSEDMEDMRERVAAPDLLGPSVPVEVHMKSIRMGLERLREGRVRAKRLEEEAVRRILNGGVEGQ</sequence>
<gene>
    <name evidence="3" type="ORF">AAE3_LOCUS9154</name>
</gene>
<feature type="compositionally biased region" description="Low complexity" evidence="1">
    <location>
        <begin position="9"/>
        <end position="20"/>
    </location>
</feature>
<comment type="caution">
    <text evidence="3">The sequence shown here is derived from an EMBL/GenBank/DDBJ whole genome shotgun (WGS) entry which is preliminary data.</text>
</comment>
<feature type="compositionally biased region" description="Acidic residues" evidence="1">
    <location>
        <begin position="42"/>
        <end position="51"/>
    </location>
</feature>
<feature type="transmembrane region" description="Helical" evidence="2">
    <location>
        <begin position="164"/>
        <end position="182"/>
    </location>
</feature>
<proteinExistence type="predicted"/>
<evidence type="ECO:0000313" key="3">
    <source>
        <dbReference type="EMBL" id="CAA7267048.1"/>
    </source>
</evidence>
<accession>A0A8S0W8S7</accession>
<dbReference type="OrthoDB" id="4179406at2759"/>
<keyword evidence="2" id="KW-0472">Membrane</keyword>
<evidence type="ECO:0000256" key="2">
    <source>
        <dbReference type="SAM" id="Phobius"/>
    </source>
</evidence>
<organism evidence="3 4">
    <name type="scientific">Cyclocybe aegerita</name>
    <name type="common">Black poplar mushroom</name>
    <name type="synonym">Agrocybe aegerita</name>
    <dbReference type="NCBI Taxonomy" id="1973307"/>
    <lineage>
        <taxon>Eukaryota</taxon>
        <taxon>Fungi</taxon>
        <taxon>Dikarya</taxon>
        <taxon>Basidiomycota</taxon>
        <taxon>Agaricomycotina</taxon>
        <taxon>Agaricomycetes</taxon>
        <taxon>Agaricomycetidae</taxon>
        <taxon>Agaricales</taxon>
        <taxon>Agaricineae</taxon>
        <taxon>Bolbitiaceae</taxon>
        <taxon>Cyclocybe</taxon>
    </lineage>
</organism>
<dbReference type="EMBL" id="CACVBS010000057">
    <property type="protein sequence ID" value="CAA7267048.1"/>
    <property type="molecule type" value="Genomic_DNA"/>
</dbReference>
<dbReference type="Proteomes" id="UP000467700">
    <property type="component" value="Unassembled WGS sequence"/>
</dbReference>
<keyword evidence="2" id="KW-1133">Transmembrane helix</keyword>
<protein>
    <submittedName>
        <fullName evidence="3">Uncharacterized protein</fullName>
    </submittedName>
</protein>